<feature type="transmembrane region" description="Helical" evidence="6">
    <location>
        <begin position="133"/>
        <end position="151"/>
    </location>
</feature>
<feature type="transmembrane region" description="Helical" evidence="6">
    <location>
        <begin position="21"/>
        <end position="40"/>
    </location>
</feature>
<dbReference type="Proteomes" id="UP000254060">
    <property type="component" value="Unassembled WGS sequence"/>
</dbReference>
<feature type="transmembrane region" description="Helical" evidence="6">
    <location>
        <begin position="448"/>
        <end position="466"/>
    </location>
</feature>
<evidence type="ECO:0000256" key="1">
    <source>
        <dbReference type="ARBA" id="ARBA00004651"/>
    </source>
</evidence>
<feature type="transmembrane region" description="Helical" evidence="6">
    <location>
        <begin position="472"/>
        <end position="494"/>
    </location>
</feature>
<feature type="transmembrane region" description="Helical" evidence="6">
    <location>
        <begin position="279"/>
        <end position="297"/>
    </location>
</feature>
<dbReference type="EMBL" id="UGGP01000001">
    <property type="protein sequence ID" value="STO07283.1"/>
    <property type="molecule type" value="Genomic_DNA"/>
</dbReference>
<dbReference type="PANTHER" id="PTHR30250">
    <property type="entry name" value="PST FAMILY PREDICTED COLANIC ACID TRANSPORTER"/>
    <property type="match status" value="1"/>
</dbReference>
<dbReference type="PANTHER" id="PTHR30250:SF26">
    <property type="entry name" value="PSMA PROTEIN"/>
    <property type="match status" value="1"/>
</dbReference>
<keyword evidence="2" id="KW-1003">Cell membrane</keyword>
<feature type="transmembrane region" description="Helical" evidence="6">
    <location>
        <begin position="191"/>
        <end position="213"/>
    </location>
</feature>
<dbReference type="InterPro" id="IPR002797">
    <property type="entry name" value="Polysacc_synth"/>
</dbReference>
<feature type="transmembrane region" description="Helical" evidence="6">
    <location>
        <begin position="407"/>
        <end position="427"/>
    </location>
</feature>
<feature type="transmembrane region" description="Helical" evidence="6">
    <location>
        <begin position="95"/>
        <end position="118"/>
    </location>
</feature>
<proteinExistence type="predicted"/>
<dbReference type="RefSeq" id="WP_029334390.1">
    <property type="nucleotide sequence ID" value="NZ_UGGP01000001.1"/>
</dbReference>
<keyword evidence="4 6" id="KW-1133">Transmembrane helix</keyword>
<dbReference type="STRING" id="1397694.GCA_000702585_01143"/>
<evidence type="ECO:0000256" key="4">
    <source>
        <dbReference type="ARBA" id="ARBA00022989"/>
    </source>
</evidence>
<evidence type="ECO:0000256" key="3">
    <source>
        <dbReference type="ARBA" id="ARBA00022692"/>
    </source>
</evidence>
<evidence type="ECO:0000313" key="7">
    <source>
        <dbReference type="EMBL" id="STO07283.1"/>
    </source>
</evidence>
<feature type="transmembrane region" description="Helical" evidence="6">
    <location>
        <begin position="163"/>
        <end position="185"/>
    </location>
</feature>
<feature type="transmembrane region" description="Helical" evidence="6">
    <location>
        <begin position="350"/>
        <end position="369"/>
    </location>
</feature>
<gene>
    <name evidence="7" type="ORF">NCTC13163_00628</name>
</gene>
<dbReference type="AlphaFoldDB" id="A0A377FSF3"/>
<dbReference type="InterPro" id="IPR050833">
    <property type="entry name" value="Poly_Biosynth_Transport"/>
</dbReference>
<feature type="transmembrane region" description="Helical" evidence="6">
    <location>
        <begin position="318"/>
        <end position="338"/>
    </location>
</feature>
<accession>A0A377FSF3</accession>
<evidence type="ECO:0000256" key="6">
    <source>
        <dbReference type="SAM" id="Phobius"/>
    </source>
</evidence>
<comment type="subcellular location">
    <subcellularLocation>
        <location evidence="1">Cell membrane</location>
        <topology evidence="1">Multi-pass membrane protein</topology>
    </subcellularLocation>
</comment>
<dbReference type="OrthoDB" id="5751261at2"/>
<dbReference type="Pfam" id="PF01943">
    <property type="entry name" value="Polysacc_synt"/>
    <property type="match status" value="1"/>
</dbReference>
<feature type="transmembrane region" description="Helical" evidence="6">
    <location>
        <begin position="52"/>
        <end position="74"/>
    </location>
</feature>
<keyword evidence="3 6" id="KW-0812">Transmembrane</keyword>
<sequence length="520" mass="57290">MSTRVEPDEAASTRKIKYGAAMSYTQIFFGILSGLIYTPWMIQEIGQASYGLYMLTISLISMFAMDFGLDAAVSRFMSKYLAEGSEEKAARFLGVAYKLFIGLAVALFIILAVVYFFLDSIYAGLTPGELDSLKVLYIIAGLFIVVSFPTKPFSGILVSHEQFLFASALHLGEKIATVVLMVTALVLGYGLYALVLVNAFVGTLVLLIEYVFIRRKTTVRANFTERDPGIYKDIFSFTSWSTVTLVAQRFVLNITPSLLGMLAGSASIALFSVGMVIEGYVWTIASALGFLFLPKVSRMISRDDRGAIATLFVRIGRIQLYIVGLIVTSFFILGREFMHLWVGEAFNDSYYIALLLVAPSLVTLTQDIGNTTLIAENKVKYRAYASLIVAVISMTLSPLLIPIYGPIGAAFAICLGNTVGLVLYMNVIYYRVLKLDVAGFFRACHLKLLPGLAIYTALGWGIQQLFPATNLFGLAVKGIGFVLLYTVIMWLLAFDDSEKGLIRQVFAQVKLRILSIHHTS</sequence>
<evidence type="ECO:0000313" key="8">
    <source>
        <dbReference type="Proteomes" id="UP000254060"/>
    </source>
</evidence>
<reference evidence="7 8" key="1">
    <citation type="submission" date="2018-06" db="EMBL/GenBank/DDBJ databases">
        <authorList>
            <consortium name="Pathogen Informatics"/>
            <person name="Doyle S."/>
        </authorList>
    </citation>
    <scope>NUCLEOTIDE SEQUENCE [LARGE SCALE GENOMIC DNA]</scope>
    <source>
        <strain evidence="7 8">NCTC13163</strain>
    </source>
</reference>
<feature type="transmembrane region" description="Helical" evidence="6">
    <location>
        <begin position="381"/>
        <end position="401"/>
    </location>
</feature>
<organism evidence="7 8">
    <name type="scientific">Exiguobacterium aurantiacum</name>
    <dbReference type="NCBI Taxonomy" id="33987"/>
    <lineage>
        <taxon>Bacteria</taxon>
        <taxon>Bacillati</taxon>
        <taxon>Bacillota</taxon>
        <taxon>Bacilli</taxon>
        <taxon>Bacillales</taxon>
        <taxon>Bacillales Family XII. Incertae Sedis</taxon>
        <taxon>Exiguobacterium</taxon>
    </lineage>
</organism>
<protein>
    <submittedName>
        <fullName evidence="7">Polysaccharide biosynthesis protein</fullName>
    </submittedName>
</protein>
<dbReference type="GO" id="GO:0005886">
    <property type="term" value="C:plasma membrane"/>
    <property type="evidence" value="ECO:0007669"/>
    <property type="project" value="UniProtKB-SubCell"/>
</dbReference>
<evidence type="ECO:0000256" key="2">
    <source>
        <dbReference type="ARBA" id="ARBA00022475"/>
    </source>
</evidence>
<keyword evidence="5 6" id="KW-0472">Membrane</keyword>
<name>A0A377FSF3_9BACL</name>
<evidence type="ECO:0000256" key="5">
    <source>
        <dbReference type="ARBA" id="ARBA00023136"/>
    </source>
</evidence>